<dbReference type="SUPFAM" id="SSF56112">
    <property type="entry name" value="Protein kinase-like (PK-like)"/>
    <property type="match status" value="1"/>
</dbReference>
<keyword evidence="3" id="KW-1185">Reference proteome</keyword>
<dbReference type="Proteomes" id="UP000008703">
    <property type="component" value="Chromosome"/>
</dbReference>
<proteinExistence type="predicted"/>
<feature type="domain" description="Aminoglycoside phosphotransferase" evidence="1">
    <location>
        <begin position="92"/>
        <end position="231"/>
    </location>
</feature>
<organism evidence="2 3">
    <name type="scientific">Streptomyces violaceusniger (strain Tu 4113)</name>
    <dbReference type="NCBI Taxonomy" id="653045"/>
    <lineage>
        <taxon>Bacteria</taxon>
        <taxon>Bacillati</taxon>
        <taxon>Actinomycetota</taxon>
        <taxon>Actinomycetes</taxon>
        <taxon>Kitasatosporales</taxon>
        <taxon>Streptomycetaceae</taxon>
        <taxon>Streptomyces</taxon>
        <taxon>Streptomyces violaceusniger group</taxon>
    </lineage>
</organism>
<evidence type="ECO:0000313" key="3">
    <source>
        <dbReference type="Proteomes" id="UP000008703"/>
    </source>
</evidence>
<dbReference type="eggNOG" id="COG0510">
    <property type="taxonomic scope" value="Bacteria"/>
</dbReference>
<dbReference type="InterPro" id="IPR011009">
    <property type="entry name" value="Kinase-like_dom_sf"/>
</dbReference>
<dbReference type="EMBL" id="CP002994">
    <property type="protein sequence ID" value="AEM87062.1"/>
    <property type="molecule type" value="Genomic_DNA"/>
</dbReference>
<dbReference type="GO" id="GO:0016740">
    <property type="term" value="F:transferase activity"/>
    <property type="evidence" value="ECO:0007669"/>
    <property type="project" value="UniProtKB-KW"/>
</dbReference>
<protein>
    <submittedName>
        <fullName evidence="2">Aminoglycoside phosphotransferase</fullName>
    </submittedName>
</protein>
<evidence type="ECO:0000313" key="2">
    <source>
        <dbReference type="EMBL" id="AEM87062.1"/>
    </source>
</evidence>
<dbReference type="HOGENOM" id="CLU_077925_1_0_11"/>
<dbReference type="AlphaFoldDB" id="G2P7A2"/>
<name>G2P7A2_STRV4</name>
<evidence type="ECO:0000259" key="1">
    <source>
        <dbReference type="Pfam" id="PF01636"/>
    </source>
</evidence>
<dbReference type="Pfam" id="PF01636">
    <property type="entry name" value="APH"/>
    <property type="match status" value="1"/>
</dbReference>
<sequence>MEWQAPLPEVRRHSVTRTLWAELPVDVRAAVTAHTGPVTAALDVPHGYNCTHASILTTAAGDVFVKAAPAAEAAAFHDREEVAAPFTAGIGPRLRQRARRGAWDVLAFDAVPAARHAHLAPGSADCAVLAGLLQASTTRTAPGNVPPWTSRWAEHATPSEAALLDGRTLVHGDINPHNVLLSAGRAWLVDWAAACRGPAWADVAEAAIRLMEEEHTARDAHAWASRIPAWRDADPAAVTVWADVCCRAWEARIGPADAASSNARHQALAAEAASAVAH</sequence>
<gene>
    <name evidence="2" type="ORF">Strvi_7727</name>
</gene>
<reference evidence="2" key="1">
    <citation type="submission" date="2011-08" db="EMBL/GenBank/DDBJ databases">
        <title>Complete sequence of chromosome of Streptomyces violaceusniger Tu 4113.</title>
        <authorList>
            <consortium name="US DOE Joint Genome Institute"/>
            <person name="Lucas S."/>
            <person name="Han J."/>
            <person name="Lapidus A."/>
            <person name="Cheng J.-F."/>
            <person name="Goodwin L."/>
            <person name="Pitluck S."/>
            <person name="Peters L."/>
            <person name="Ivanova N."/>
            <person name="Daligault H."/>
            <person name="Detter J.C."/>
            <person name="Han C."/>
            <person name="Tapia R."/>
            <person name="Land M."/>
            <person name="Hauser L."/>
            <person name="Kyrpides N."/>
            <person name="Ivanova N."/>
            <person name="Pagani I."/>
            <person name="Hagen A."/>
            <person name="Katz L."/>
            <person name="Fiedler H.-P."/>
            <person name="Keasling J."/>
            <person name="Fortman J."/>
            <person name="Woyke T."/>
        </authorList>
    </citation>
    <scope>NUCLEOTIDE SEQUENCE [LARGE SCALE GENOMIC DNA]</scope>
    <source>
        <strain evidence="2">Tu 4113</strain>
    </source>
</reference>
<dbReference type="InterPro" id="IPR002575">
    <property type="entry name" value="Aminoglycoside_PTrfase"/>
</dbReference>
<dbReference type="KEGG" id="svl:Strvi_7727"/>
<accession>G2P7A2</accession>
<dbReference type="Gene3D" id="3.90.1200.10">
    <property type="match status" value="1"/>
</dbReference>